<gene>
    <name evidence="2" type="ORF">GCM10022255_037720</name>
</gene>
<keyword evidence="1" id="KW-0472">Membrane</keyword>
<dbReference type="EMBL" id="BAABAT010000009">
    <property type="protein sequence ID" value="GAA4250204.1"/>
    <property type="molecule type" value="Genomic_DNA"/>
</dbReference>
<sequence>MRRVTRRPGNAPPTESELIEREIQQEELRYNHEQRVIAQRWANRMVLAWALGKGTFLLLAFIVAVSPVAAIFVAAASTVVNAVAAYGIGKAALVAPDRFPVRYFGRLGGPRGKVASGCVAISSFALMVTAALYVLAS</sequence>
<evidence type="ECO:0000256" key="1">
    <source>
        <dbReference type="SAM" id="Phobius"/>
    </source>
</evidence>
<name>A0ABP8D921_9ACTN</name>
<protein>
    <recommendedName>
        <fullName evidence="4">DUF4395 domain-containing protein</fullName>
    </recommendedName>
</protein>
<keyword evidence="3" id="KW-1185">Reference proteome</keyword>
<comment type="caution">
    <text evidence="2">The sequence shown here is derived from an EMBL/GenBank/DDBJ whole genome shotgun (WGS) entry which is preliminary data.</text>
</comment>
<keyword evidence="1" id="KW-0812">Transmembrane</keyword>
<feature type="transmembrane region" description="Helical" evidence="1">
    <location>
        <begin position="45"/>
        <end position="65"/>
    </location>
</feature>
<evidence type="ECO:0000313" key="2">
    <source>
        <dbReference type="EMBL" id="GAA4250204.1"/>
    </source>
</evidence>
<feature type="transmembrane region" description="Helical" evidence="1">
    <location>
        <begin position="114"/>
        <end position="136"/>
    </location>
</feature>
<reference evidence="3" key="1">
    <citation type="journal article" date="2019" name="Int. J. Syst. Evol. Microbiol.">
        <title>The Global Catalogue of Microorganisms (GCM) 10K type strain sequencing project: providing services to taxonomists for standard genome sequencing and annotation.</title>
        <authorList>
            <consortium name="The Broad Institute Genomics Platform"/>
            <consortium name="The Broad Institute Genome Sequencing Center for Infectious Disease"/>
            <person name="Wu L."/>
            <person name="Ma J."/>
        </authorList>
    </citation>
    <scope>NUCLEOTIDE SEQUENCE [LARGE SCALE GENOMIC DNA]</scope>
    <source>
        <strain evidence="3">JCM 17441</strain>
    </source>
</reference>
<evidence type="ECO:0000313" key="3">
    <source>
        <dbReference type="Proteomes" id="UP001500620"/>
    </source>
</evidence>
<evidence type="ECO:0008006" key="4">
    <source>
        <dbReference type="Google" id="ProtNLM"/>
    </source>
</evidence>
<proteinExistence type="predicted"/>
<accession>A0ABP8D921</accession>
<keyword evidence="1" id="KW-1133">Transmembrane helix</keyword>
<organism evidence="2 3">
    <name type="scientific">Dactylosporangium darangshiense</name>
    <dbReference type="NCBI Taxonomy" id="579108"/>
    <lineage>
        <taxon>Bacteria</taxon>
        <taxon>Bacillati</taxon>
        <taxon>Actinomycetota</taxon>
        <taxon>Actinomycetes</taxon>
        <taxon>Micromonosporales</taxon>
        <taxon>Micromonosporaceae</taxon>
        <taxon>Dactylosporangium</taxon>
    </lineage>
</organism>
<feature type="transmembrane region" description="Helical" evidence="1">
    <location>
        <begin position="71"/>
        <end position="93"/>
    </location>
</feature>
<dbReference type="Proteomes" id="UP001500620">
    <property type="component" value="Unassembled WGS sequence"/>
</dbReference>